<reference evidence="3" key="1">
    <citation type="submission" date="2016-11" db="UniProtKB">
        <authorList>
            <consortium name="WormBaseParasite"/>
        </authorList>
    </citation>
    <scope>IDENTIFICATION</scope>
</reference>
<evidence type="ECO:0000256" key="1">
    <source>
        <dbReference type="SAM" id="MobiDB-lite"/>
    </source>
</evidence>
<protein>
    <submittedName>
        <fullName evidence="3">Homeobox domain-containing protein</fullName>
    </submittedName>
</protein>
<feature type="region of interest" description="Disordered" evidence="1">
    <location>
        <begin position="73"/>
        <end position="95"/>
    </location>
</feature>
<dbReference type="Proteomes" id="UP000095282">
    <property type="component" value="Unplaced"/>
</dbReference>
<organism evidence="2 3">
    <name type="scientific">Caenorhabditis tropicalis</name>
    <dbReference type="NCBI Taxonomy" id="1561998"/>
    <lineage>
        <taxon>Eukaryota</taxon>
        <taxon>Metazoa</taxon>
        <taxon>Ecdysozoa</taxon>
        <taxon>Nematoda</taxon>
        <taxon>Chromadorea</taxon>
        <taxon>Rhabditida</taxon>
        <taxon>Rhabditina</taxon>
        <taxon>Rhabditomorpha</taxon>
        <taxon>Rhabditoidea</taxon>
        <taxon>Rhabditidae</taxon>
        <taxon>Peloderinae</taxon>
        <taxon>Caenorhabditis</taxon>
    </lineage>
</organism>
<name>A0A1I7UVD6_9PELO</name>
<accession>A0A1I7UVD6</accession>
<dbReference type="AlphaFoldDB" id="A0A1I7UVD6"/>
<feature type="compositionally biased region" description="Basic and acidic residues" evidence="1">
    <location>
        <begin position="75"/>
        <end position="89"/>
    </location>
</feature>
<proteinExistence type="predicted"/>
<keyword evidence="2" id="KW-1185">Reference proteome</keyword>
<evidence type="ECO:0000313" key="3">
    <source>
        <dbReference type="WBParaSite" id="Csp11.Scaffold630.g19724.t1"/>
    </source>
</evidence>
<dbReference type="InterPro" id="IPR001356">
    <property type="entry name" value="HD"/>
</dbReference>
<sequence>MSAKRVPGAPTVPPSVPPVQQPFFNPMMNPMMNTIMINQQLQMIHYVHQQQMKWRAHQPVLLNLKVGKELKRKHVGEDETKEPAPKRSNTDVSSSEHYTPLVKFDTLTGFQKSHLLMLFHQNGYPTEVVMRRLSDEMNMEYDSIRKFYEDTKNLSHAAI</sequence>
<evidence type="ECO:0000313" key="2">
    <source>
        <dbReference type="Proteomes" id="UP000095282"/>
    </source>
</evidence>
<dbReference type="GO" id="GO:0003677">
    <property type="term" value="F:DNA binding"/>
    <property type="evidence" value="ECO:0007669"/>
    <property type="project" value="InterPro"/>
</dbReference>
<dbReference type="WBParaSite" id="Csp11.Scaffold630.g19724.t1">
    <property type="protein sequence ID" value="Csp11.Scaffold630.g19724.t1"/>
    <property type="gene ID" value="Csp11.Scaffold630.g19724"/>
</dbReference>
<dbReference type="CDD" id="cd00086">
    <property type="entry name" value="homeodomain"/>
    <property type="match status" value="1"/>
</dbReference>